<gene>
    <name evidence="7" type="primary">glf</name>
    <name evidence="7" type="ORF">ACFPK0_10500</name>
</gene>
<dbReference type="Pfam" id="PF13450">
    <property type="entry name" value="NAD_binding_8"/>
    <property type="match status" value="1"/>
</dbReference>
<evidence type="ECO:0000259" key="6">
    <source>
        <dbReference type="Pfam" id="PF03275"/>
    </source>
</evidence>
<comment type="similarity">
    <text evidence="2">Belongs to the UDP-galactopyranose/dTDP-fucopyranose mutase family.</text>
</comment>
<evidence type="ECO:0000256" key="3">
    <source>
        <dbReference type="ARBA" id="ARBA00022630"/>
    </source>
</evidence>
<reference evidence="8" key="1">
    <citation type="journal article" date="2019" name="Int. J. Syst. Evol. Microbiol.">
        <title>The Global Catalogue of Microorganisms (GCM) 10K type strain sequencing project: providing services to taxonomists for standard genome sequencing and annotation.</title>
        <authorList>
            <consortium name="The Broad Institute Genomics Platform"/>
            <consortium name="The Broad Institute Genome Sequencing Center for Infectious Disease"/>
            <person name="Wu L."/>
            <person name="Ma J."/>
        </authorList>
    </citation>
    <scope>NUCLEOTIDE SEQUENCE [LARGE SCALE GENOMIC DNA]</scope>
    <source>
        <strain evidence="8">KACC 12822</strain>
    </source>
</reference>
<dbReference type="InterPro" id="IPR015899">
    <property type="entry name" value="UDP-GalPyranose_mutase_C"/>
</dbReference>
<dbReference type="EC" id="5.4.99.9" evidence="7"/>
<dbReference type="InterPro" id="IPR004379">
    <property type="entry name" value="UDP-GALP_mutase"/>
</dbReference>
<keyword evidence="8" id="KW-1185">Reference proteome</keyword>
<dbReference type="Gene3D" id="3.40.50.720">
    <property type="entry name" value="NAD(P)-binding Rossmann-like Domain"/>
    <property type="match status" value="3"/>
</dbReference>
<evidence type="ECO:0000256" key="1">
    <source>
        <dbReference type="ARBA" id="ARBA00001974"/>
    </source>
</evidence>
<sequence length="367" mass="42253">MHNQTTLIVGAGYAGSVMARELADAGCRVHVIDKRPHIAGNAYDELDEHGVLVHRYGPHIFHTNGERIFEYLSRFTEWRPYEHRVRGVVDGVSYPFPINRDTLNQLYGLDLDEAGAAAFFERVREPREPVATSEDVVLNAVGRDLYEKFFLNYTRKQWGLDPSQLKAGVAARIPVRTNTDDRYFTDTFQAMPLHGYTRMFEAMLDHPNITVELSVDFADVRARNHHDHIVYTGPIDAYFNYRYGHLPYRSLRFEHEHLPAADRYQDVGTVNYPNDHAYTRITEFKHLTGQQHAGTSIVREYPQDEGDPYYPVPRAENEALFKRYEELAKLEADVTFVGRLAQYRYYNMDQVVGAALAAAKNFLSREA</sequence>
<protein>
    <submittedName>
        <fullName evidence="7">UDP-galactopyranose mutase</fullName>
        <ecNumber evidence="7">5.4.99.9</ecNumber>
    </submittedName>
</protein>
<dbReference type="SUPFAM" id="SSF54373">
    <property type="entry name" value="FAD-linked reductases, C-terminal domain"/>
    <property type="match status" value="1"/>
</dbReference>
<dbReference type="PANTHER" id="PTHR21197:SF0">
    <property type="entry name" value="UDP-GALACTOPYRANOSE MUTASE"/>
    <property type="match status" value="1"/>
</dbReference>
<name>A0ABW0JXS6_9GAMM</name>
<proteinExistence type="inferred from homology"/>
<accession>A0ABW0JXS6</accession>
<evidence type="ECO:0000256" key="5">
    <source>
        <dbReference type="ARBA" id="ARBA00023235"/>
    </source>
</evidence>
<feature type="domain" description="UDP-galactopyranose mutase C-terminal" evidence="6">
    <location>
        <begin position="148"/>
        <end position="345"/>
    </location>
</feature>
<dbReference type="Proteomes" id="UP001596018">
    <property type="component" value="Unassembled WGS sequence"/>
</dbReference>
<dbReference type="PANTHER" id="PTHR21197">
    <property type="entry name" value="UDP-GALACTOPYRANOSE MUTASE"/>
    <property type="match status" value="1"/>
</dbReference>
<dbReference type="NCBIfam" id="TIGR00031">
    <property type="entry name" value="UDP-GALP_mutase"/>
    <property type="match status" value="1"/>
</dbReference>
<comment type="caution">
    <text evidence="7">The sequence shown here is derived from an EMBL/GenBank/DDBJ whole genome shotgun (WGS) entry which is preliminary data.</text>
</comment>
<dbReference type="GO" id="GO:0008767">
    <property type="term" value="F:UDP-galactopyranose mutase activity"/>
    <property type="evidence" value="ECO:0007669"/>
    <property type="project" value="UniProtKB-EC"/>
</dbReference>
<dbReference type="EMBL" id="JBHSMM010000002">
    <property type="protein sequence ID" value="MFC5440441.1"/>
    <property type="molecule type" value="Genomic_DNA"/>
</dbReference>
<evidence type="ECO:0000313" key="7">
    <source>
        <dbReference type="EMBL" id="MFC5440441.1"/>
    </source>
</evidence>
<dbReference type="RefSeq" id="WP_377340600.1">
    <property type="nucleotide sequence ID" value="NZ_JALBWS010000013.1"/>
</dbReference>
<keyword evidence="5 7" id="KW-0413">Isomerase</keyword>
<comment type="cofactor">
    <cofactor evidence="1">
        <name>FAD</name>
        <dbReference type="ChEBI" id="CHEBI:57692"/>
    </cofactor>
</comment>
<dbReference type="SUPFAM" id="SSF51971">
    <property type="entry name" value="Nucleotide-binding domain"/>
    <property type="match status" value="1"/>
</dbReference>
<evidence type="ECO:0000313" key="8">
    <source>
        <dbReference type="Proteomes" id="UP001596018"/>
    </source>
</evidence>
<evidence type="ECO:0000256" key="2">
    <source>
        <dbReference type="ARBA" id="ARBA00009321"/>
    </source>
</evidence>
<keyword evidence="3" id="KW-0285">Flavoprotein</keyword>
<keyword evidence="4" id="KW-0274">FAD</keyword>
<dbReference type="Pfam" id="PF03275">
    <property type="entry name" value="GLF"/>
    <property type="match status" value="1"/>
</dbReference>
<organism evidence="7 8">
    <name type="scientific">Rhodanobacter ginsenosidimutans</name>
    <dbReference type="NCBI Taxonomy" id="490571"/>
    <lineage>
        <taxon>Bacteria</taxon>
        <taxon>Pseudomonadati</taxon>
        <taxon>Pseudomonadota</taxon>
        <taxon>Gammaproteobacteria</taxon>
        <taxon>Lysobacterales</taxon>
        <taxon>Rhodanobacteraceae</taxon>
        <taxon>Rhodanobacter</taxon>
    </lineage>
</organism>
<evidence type="ECO:0000256" key="4">
    <source>
        <dbReference type="ARBA" id="ARBA00022827"/>
    </source>
</evidence>